<dbReference type="Pfam" id="PF19038">
    <property type="entry name" value="Fuz_longin_3"/>
    <property type="match status" value="1"/>
</dbReference>
<dbReference type="EMBL" id="CAAE01007180">
    <property type="protein sequence ID" value="CAF89850.1"/>
    <property type="molecule type" value="Genomic_DNA"/>
</dbReference>
<gene>
    <name evidence="3" type="ORF">GSTENG00003866001</name>
</gene>
<reference evidence="3" key="2">
    <citation type="submission" date="2004-02" db="EMBL/GenBank/DDBJ databases">
        <authorList>
            <consortium name="Genoscope"/>
            <consortium name="Whitehead Institute Centre for Genome Research"/>
        </authorList>
    </citation>
    <scope>NUCLEOTIDE SEQUENCE</scope>
</reference>
<feature type="non-terminal residue" evidence="3">
    <location>
        <position position="510"/>
    </location>
</feature>
<name>Q4TB82_TETNG</name>
<dbReference type="InterPro" id="IPR026053">
    <property type="entry name" value="HPS1"/>
</dbReference>
<reference evidence="3" key="1">
    <citation type="journal article" date="2004" name="Nature">
        <title>Genome duplication in the teleost fish Tetraodon nigroviridis reveals the early vertebrate proto-karyotype.</title>
        <authorList>
            <person name="Jaillon O."/>
            <person name="Aury J.-M."/>
            <person name="Brunet F."/>
            <person name="Petit J.-L."/>
            <person name="Stange-Thomann N."/>
            <person name="Mauceli E."/>
            <person name="Bouneau L."/>
            <person name="Fischer C."/>
            <person name="Ozouf-Costaz C."/>
            <person name="Bernot A."/>
            <person name="Nicaud S."/>
            <person name="Jaffe D."/>
            <person name="Fisher S."/>
            <person name="Lutfalla G."/>
            <person name="Dossat C."/>
            <person name="Segurens B."/>
            <person name="Dasilva C."/>
            <person name="Salanoubat M."/>
            <person name="Levy M."/>
            <person name="Boudet N."/>
            <person name="Castellano S."/>
            <person name="Anthouard V."/>
            <person name="Jubin C."/>
            <person name="Castelli V."/>
            <person name="Katinka M."/>
            <person name="Vacherie B."/>
            <person name="Biemont C."/>
            <person name="Skalli Z."/>
            <person name="Cattolico L."/>
            <person name="Poulain J."/>
            <person name="De Berardinis V."/>
            <person name="Cruaud C."/>
            <person name="Duprat S."/>
            <person name="Brottier P."/>
            <person name="Coutanceau J.-P."/>
            <person name="Gouzy J."/>
            <person name="Parra G."/>
            <person name="Lardier G."/>
            <person name="Chapple C."/>
            <person name="McKernan K.J."/>
            <person name="McEwan P."/>
            <person name="Bosak S."/>
            <person name="Kellis M."/>
            <person name="Volff J.-N."/>
            <person name="Guigo R."/>
            <person name="Zody M.C."/>
            <person name="Mesirov J."/>
            <person name="Lindblad-Toh K."/>
            <person name="Birren B."/>
            <person name="Nusbaum C."/>
            <person name="Kahn D."/>
            <person name="Robinson-Rechavi M."/>
            <person name="Laudet V."/>
            <person name="Schachter V."/>
            <person name="Quetier F."/>
            <person name="Saurin W."/>
            <person name="Scarpelli C."/>
            <person name="Wincker P."/>
            <person name="Lander E.S."/>
            <person name="Weissenbach J."/>
            <person name="Roest Crollius H."/>
        </authorList>
    </citation>
    <scope>NUCLEOTIDE SEQUENCE [LARGE SCALE GENOMIC DNA]</scope>
</reference>
<feature type="domain" description="FUZ/MON1/HPS1 third Longin" evidence="2">
    <location>
        <begin position="349"/>
        <end position="503"/>
    </location>
</feature>
<organism evidence="3">
    <name type="scientific">Tetraodon nigroviridis</name>
    <name type="common">Spotted green pufferfish</name>
    <name type="synonym">Chelonodon nigroviridis</name>
    <dbReference type="NCBI Taxonomy" id="99883"/>
    <lineage>
        <taxon>Eukaryota</taxon>
        <taxon>Metazoa</taxon>
        <taxon>Chordata</taxon>
        <taxon>Craniata</taxon>
        <taxon>Vertebrata</taxon>
        <taxon>Euteleostomi</taxon>
        <taxon>Actinopterygii</taxon>
        <taxon>Neopterygii</taxon>
        <taxon>Teleostei</taxon>
        <taxon>Neoteleostei</taxon>
        <taxon>Acanthomorphata</taxon>
        <taxon>Eupercaria</taxon>
        <taxon>Tetraodontiformes</taxon>
        <taxon>Tetradontoidea</taxon>
        <taxon>Tetraodontidae</taxon>
        <taxon>Tetraodon</taxon>
    </lineage>
</organism>
<sequence length="510" mass="58330">QAVERLIHPTLCEQCIEFLERRLVQQLNCSVERAGEEVLHAFILVHTKLLAFYSRYRLNSHIYLPSCIYIYISLMFSQFSSRNASTLSTSDLLALIIMAQSMYPSSMELDDPGPEVENGPQLLTRHHHNMFLTISLIILTVFVCFASIKEGENTSGSGQESFYTPEPSPTDQDSSSSVLSSEFSSLMQRSHLQMAEDSLRTLEIPPPDPSMPRRVFLEVSLKEGLYPMMPHSMYCLPLWPGITLVLITKLQNVWTEFKSRAFSRGGPGFNRDLIPWCKNMRTQLCGIYKQCFLTDSGPGDSSQHLSSSLQERAQIMVQEKLMDWKDFLLVKSRRNITMVSYPLPPDFPGLIHFICVDRSTGQMIAPSLSVTERTSTELGKGPVAQFIKNKVWNLVSTTRHYLQKGYSTVTLRDGDFFFCYFLWFENETGFKLEAGDIPVLPDDFAPIGMLAWDYYSRKLLRYYSKNHQGEVVKCYELLTVHLGVIPPEIILQHCRQLASRLWEPTRNPLL</sequence>
<dbReference type="PANTHER" id="PTHR12761:SF1">
    <property type="entry name" value="BLOC-3 COMPLEX MEMBER HPS1"/>
    <property type="match status" value="1"/>
</dbReference>
<dbReference type="GO" id="GO:0005085">
    <property type="term" value="F:guanyl-nucleotide exchange factor activity"/>
    <property type="evidence" value="ECO:0007669"/>
    <property type="project" value="TreeGrafter"/>
</dbReference>
<evidence type="ECO:0000313" key="3">
    <source>
        <dbReference type="EMBL" id="CAF89850.1"/>
    </source>
</evidence>
<evidence type="ECO:0000256" key="1">
    <source>
        <dbReference type="SAM" id="MobiDB-lite"/>
    </source>
</evidence>
<dbReference type="AlphaFoldDB" id="Q4TB82"/>
<feature type="non-terminal residue" evidence="3">
    <location>
        <position position="1"/>
    </location>
</feature>
<dbReference type="PANTHER" id="PTHR12761">
    <property type="entry name" value="HERMANSKY-PUDLAK SYNDROME PROTEIN 1"/>
    <property type="match status" value="1"/>
</dbReference>
<evidence type="ECO:0000259" key="2">
    <source>
        <dbReference type="Pfam" id="PF19038"/>
    </source>
</evidence>
<dbReference type="InterPro" id="IPR043970">
    <property type="entry name" value="FUZ/MON1/HPS1_longin_3"/>
</dbReference>
<dbReference type="KEGG" id="tng:GSTEN00003866G001"/>
<feature type="region of interest" description="Disordered" evidence="1">
    <location>
        <begin position="152"/>
        <end position="179"/>
    </location>
</feature>
<accession>Q4TB82</accession>
<dbReference type="GO" id="GO:0031085">
    <property type="term" value="C:BLOC-3 complex"/>
    <property type="evidence" value="ECO:0007669"/>
    <property type="project" value="TreeGrafter"/>
</dbReference>
<dbReference type="OrthoDB" id="10255234at2759"/>
<dbReference type="GO" id="GO:0016192">
    <property type="term" value="P:vesicle-mediated transport"/>
    <property type="evidence" value="ECO:0007669"/>
    <property type="project" value="InterPro"/>
</dbReference>
<proteinExistence type="predicted"/>
<dbReference type="GO" id="GO:1903232">
    <property type="term" value="P:melanosome assembly"/>
    <property type="evidence" value="ECO:0007669"/>
    <property type="project" value="TreeGrafter"/>
</dbReference>
<protein>
    <submittedName>
        <fullName evidence="3">(spotted green pufferfish) hypothetical protein</fullName>
    </submittedName>
</protein>
<feature type="compositionally biased region" description="Polar residues" evidence="1">
    <location>
        <begin position="153"/>
        <end position="162"/>
    </location>
</feature>
<comment type="caution">
    <text evidence="3">The sequence shown here is derived from an EMBL/GenBank/DDBJ whole genome shotgun (WGS) entry which is preliminary data.</text>
</comment>